<proteinExistence type="predicted"/>
<reference evidence="1 2" key="1">
    <citation type="submission" date="2021-06" db="EMBL/GenBank/DDBJ databases">
        <title>Caerostris extrusa draft genome.</title>
        <authorList>
            <person name="Kono N."/>
            <person name="Arakawa K."/>
        </authorList>
    </citation>
    <scope>NUCLEOTIDE SEQUENCE [LARGE SCALE GENOMIC DNA]</scope>
</reference>
<keyword evidence="2" id="KW-1185">Reference proteome</keyword>
<protein>
    <submittedName>
        <fullName evidence="1">Uncharacterized protein</fullName>
    </submittedName>
</protein>
<dbReference type="Proteomes" id="UP001054945">
    <property type="component" value="Unassembled WGS sequence"/>
</dbReference>
<dbReference type="EMBL" id="BPLR01008825">
    <property type="protein sequence ID" value="GIY27503.1"/>
    <property type="molecule type" value="Genomic_DNA"/>
</dbReference>
<evidence type="ECO:0000313" key="1">
    <source>
        <dbReference type="EMBL" id="GIY27503.1"/>
    </source>
</evidence>
<evidence type="ECO:0000313" key="2">
    <source>
        <dbReference type="Proteomes" id="UP001054945"/>
    </source>
</evidence>
<name>A0AAV4RYX1_CAEEX</name>
<sequence>MKPRLIKGEESSGDFLKRGENDIFSECQVNNGGNGYTRNRFRCQKPEICRPVKSSKAGHQVKTRGDVYDFAEVSSSVKSFLGLLRKQLSLEVAHVDPKFPYGSFVTD</sequence>
<gene>
    <name evidence="1" type="ORF">CEXT_473221</name>
</gene>
<organism evidence="1 2">
    <name type="scientific">Caerostris extrusa</name>
    <name type="common">Bark spider</name>
    <name type="synonym">Caerostris bankana</name>
    <dbReference type="NCBI Taxonomy" id="172846"/>
    <lineage>
        <taxon>Eukaryota</taxon>
        <taxon>Metazoa</taxon>
        <taxon>Ecdysozoa</taxon>
        <taxon>Arthropoda</taxon>
        <taxon>Chelicerata</taxon>
        <taxon>Arachnida</taxon>
        <taxon>Araneae</taxon>
        <taxon>Araneomorphae</taxon>
        <taxon>Entelegynae</taxon>
        <taxon>Araneoidea</taxon>
        <taxon>Araneidae</taxon>
        <taxon>Caerostris</taxon>
    </lineage>
</organism>
<accession>A0AAV4RYX1</accession>
<comment type="caution">
    <text evidence="1">The sequence shown here is derived from an EMBL/GenBank/DDBJ whole genome shotgun (WGS) entry which is preliminary data.</text>
</comment>
<dbReference type="AlphaFoldDB" id="A0AAV4RYX1"/>